<dbReference type="Proteomes" id="UP000003332">
    <property type="component" value="Unassembled WGS sequence"/>
</dbReference>
<reference evidence="3 4" key="1">
    <citation type="submission" date="2011-02" db="EMBL/GenBank/DDBJ databases">
        <authorList>
            <person name="Muzny D."/>
            <person name="Qin X."/>
            <person name="Deng J."/>
            <person name="Jiang H."/>
            <person name="Liu Y."/>
            <person name="Qu J."/>
            <person name="Song X.-Z."/>
            <person name="Zhang L."/>
            <person name="Thornton R."/>
            <person name="Coyle M."/>
            <person name="Francisco L."/>
            <person name="Jackson L."/>
            <person name="Javaid M."/>
            <person name="Korchina V."/>
            <person name="Kovar C."/>
            <person name="Mata R."/>
            <person name="Mathew T."/>
            <person name="Ngo R."/>
            <person name="Nguyen L."/>
            <person name="Nguyen N."/>
            <person name="Okwuonu G."/>
            <person name="Ongeri F."/>
            <person name="Pham C."/>
            <person name="Simmons D."/>
            <person name="Wilczek-Boney K."/>
            <person name="Hale W."/>
            <person name="Jakkamsetti A."/>
            <person name="Pham P."/>
            <person name="Ruth R."/>
            <person name="San Lucas F."/>
            <person name="Warren J."/>
            <person name="Zhang J."/>
            <person name="Zhao Z."/>
            <person name="Zhou C."/>
            <person name="Zhu D."/>
            <person name="Lee S."/>
            <person name="Bess C."/>
            <person name="Blankenburg K."/>
            <person name="Forbes L."/>
            <person name="Fu Q."/>
            <person name="Gubbala S."/>
            <person name="Hirani K."/>
            <person name="Jayaseelan J.C."/>
            <person name="Lara F."/>
            <person name="Munidasa M."/>
            <person name="Palculict T."/>
            <person name="Patil S."/>
            <person name="Pu L.-L."/>
            <person name="Saada N."/>
            <person name="Tang L."/>
            <person name="Weissenberger G."/>
            <person name="Zhu Y."/>
            <person name="Hemphill L."/>
            <person name="Shang Y."/>
            <person name="Youmans B."/>
            <person name="Ayvaz T."/>
            <person name="Ross M."/>
            <person name="Santibanez J."/>
            <person name="Aqrawi P."/>
            <person name="Gross S."/>
            <person name="Joshi V."/>
            <person name="Fowler G."/>
            <person name="Nazareth L."/>
            <person name="Reid J."/>
            <person name="Worley K."/>
            <person name="Petrosino J."/>
            <person name="Highlander S."/>
            <person name="Gibbs R."/>
        </authorList>
    </citation>
    <scope>NUCLEOTIDE SEQUENCE [LARGE SCALE GENOMIC DNA]</scope>
    <source>
        <strain evidence="3 4">SK72</strain>
    </source>
</reference>
<sequence>MFLAQNVAGGSHQQFPSRDQLLGFLEQENAKVKSLEQETDLTLMQVTEAGEILQKKRVSLPFVETVEELLLEFGFVQTDQKKKFPSFFKLEKSVPQPDAEQQATSKAAAEASRSLLSSLKFLAPIFLLVLLLGGYTVVLGGQNKQLKNQITDLKNQVGTLSNLQEAGSKVDVFGRYFVATLFANNKEQVQQYLNTDMQKKIEVKDGQLQSTVFESIKPKGKGYEVTYVLYVNQENSVRLVRLTFDVVADKDSRFGWLVTSQPTESLYPG</sequence>
<feature type="domain" description="Conjugal transfer protein-like C-terminal" evidence="2">
    <location>
        <begin position="168"/>
        <end position="263"/>
    </location>
</feature>
<organism evidence="3 4">
    <name type="scientific">Streptococcus sanguinis SK72</name>
    <dbReference type="NCBI Taxonomy" id="888809"/>
    <lineage>
        <taxon>Bacteria</taxon>
        <taxon>Bacillati</taxon>
        <taxon>Bacillota</taxon>
        <taxon>Bacilli</taxon>
        <taxon>Lactobacillales</taxon>
        <taxon>Streptococcaceae</taxon>
        <taxon>Streptococcus</taxon>
    </lineage>
</organism>
<dbReference type="EMBL" id="AEXV01000011">
    <property type="protein sequence ID" value="EGD28860.1"/>
    <property type="molecule type" value="Genomic_DNA"/>
</dbReference>
<dbReference type="AlphaFoldDB" id="F0I3U3"/>
<name>F0I3U3_STRSA</name>
<dbReference type="HOGENOM" id="CLU_084484_0_0_9"/>
<dbReference type="RefSeq" id="WP_002905324.1">
    <property type="nucleotide sequence ID" value="NZ_GL872376.1"/>
</dbReference>
<evidence type="ECO:0000313" key="4">
    <source>
        <dbReference type="Proteomes" id="UP000003332"/>
    </source>
</evidence>
<keyword evidence="1" id="KW-1133">Transmembrane helix</keyword>
<dbReference type="CDD" id="cd16427">
    <property type="entry name" value="TraM-like"/>
    <property type="match status" value="1"/>
</dbReference>
<dbReference type="InterPro" id="IPR049464">
    <property type="entry name" value="TcpM-like_C"/>
</dbReference>
<evidence type="ECO:0000256" key="1">
    <source>
        <dbReference type="SAM" id="Phobius"/>
    </source>
</evidence>
<proteinExistence type="predicted"/>
<gene>
    <name evidence="3" type="ORF">HMPREF9381_1833</name>
</gene>
<feature type="transmembrane region" description="Helical" evidence="1">
    <location>
        <begin position="121"/>
        <end position="141"/>
    </location>
</feature>
<evidence type="ECO:0000259" key="2">
    <source>
        <dbReference type="Pfam" id="PF21497"/>
    </source>
</evidence>
<keyword evidence="1" id="KW-0812">Transmembrane</keyword>
<comment type="caution">
    <text evidence="3">The sequence shown here is derived from an EMBL/GenBank/DDBJ whole genome shotgun (WGS) entry which is preliminary data.</text>
</comment>
<protein>
    <recommendedName>
        <fullName evidence="2">Conjugal transfer protein-like C-terminal domain-containing protein</fullName>
    </recommendedName>
</protein>
<evidence type="ECO:0000313" key="3">
    <source>
        <dbReference type="EMBL" id="EGD28860.1"/>
    </source>
</evidence>
<keyword evidence="1" id="KW-0472">Membrane</keyword>
<dbReference type="Gene3D" id="3.10.450.540">
    <property type="match status" value="1"/>
</dbReference>
<dbReference type="Pfam" id="PF21497">
    <property type="entry name" value="TcpC-like_C"/>
    <property type="match status" value="1"/>
</dbReference>
<accession>F0I3U3</accession>
<dbReference type="PATRIC" id="fig|888809.3.peg.1790"/>